<dbReference type="GO" id="GO:0005768">
    <property type="term" value="C:endosome"/>
    <property type="evidence" value="ECO:0007669"/>
    <property type="project" value="UniProtKB-SubCell"/>
</dbReference>
<keyword evidence="4" id="KW-0967">Endosome</keyword>
<dbReference type="GO" id="GO:0043328">
    <property type="term" value="P:protein transport to vacuole involved in ubiquitin-dependent protein catabolic process via the multivesicular body sorting pathway"/>
    <property type="evidence" value="ECO:0007669"/>
    <property type="project" value="TreeGrafter"/>
</dbReference>
<dbReference type="Pfam" id="PF03097">
    <property type="entry name" value="BRO1"/>
    <property type="match status" value="1"/>
</dbReference>
<dbReference type="Gene3D" id="1.25.40.280">
    <property type="entry name" value="alix/aip1 like domains"/>
    <property type="match status" value="1"/>
</dbReference>
<evidence type="ECO:0000256" key="1">
    <source>
        <dbReference type="ARBA" id="ARBA00004177"/>
    </source>
</evidence>
<name>A0A1H6PWI4_YARLL</name>
<dbReference type="Gene3D" id="1.20.140.50">
    <property type="entry name" value="alix/aip1 like domains"/>
    <property type="match status" value="1"/>
</dbReference>
<feature type="compositionally biased region" description="Polar residues" evidence="6">
    <location>
        <begin position="803"/>
        <end position="817"/>
    </location>
</feature>
<proteinExistence type="predicted"/>
<dbReference type="VEuPathDB" id="FungiDB:YALI1_A19725g"/>
<accession>A0A1H6PWI4</accession>
<dbReference type="eggNOG" id="KOG2220">
    <property type="taxonomic scope" value="Eukaryota"/>
</dbReference>
<feature type="compositionally biased region" description="Low complexity" evidence="6">
    <location>
        <begin position="782"/>
        <end position="796"/>
    </location>
</feature>
<evidence type="ECO:0000313" key="10">
    <source>
        <dbReference type="Proteomes" id="UP000182444"/>
    </source>
</evidence>
<evidence type="ECO:0000256" key="3">
    <source>
        <dbReference type="ARBA" id="ARBA00022490"/>
    </source>
</evidence>
<dbReference type="VEuPathDB" id="FungiDB:YALI0_A18766g"/>
<dbReference type="Proteomes" id="UP000182444">
    <property type="component" value="Chromosome 1A"/>
</dbReference>
<dbReference type="EMBL" id="CP017553">
    <property type="protein sequence ID" value="AOW00855.1"/>
    <property type="molecule type" value="Genomic_DNA"/>
</dbReference>
<dbReference type="Proteomes" id="UP000256601">
    <property type="component" value="Unassembled WGS sequence"/>
</dbReference>
<feature type="compositionally biased region" description="Low complexity" evidence="6">
    <location>
        <begin position="830"/>
        <end position="848"/>
    </location>
</feature>
<dbReference type="CDD" id="cd09237">
    <property type="entry name" value="V_ScBro1_like"/>
    <property type="match status" value="1"/>
</dbReference>
<dbReference type="PANTHER" id="PTHR23030">
    <property type="entry name" value="PCD6 INTERACTING PROTEIN-RELATED"/>
    <property type="match status" value="1"/>
</dbReference>
<dbReference type="OrthoDB" id="2141925at2759"/>
<sequence>MIPLALKTTESTDWSRAIHRYIASSYGPDYAEQFREEISSFQRLRQDIRGAGRDATGRDILFRYFAQLDSLERRINAAESGMKPDFTWSDSLSQEKVTQHSISFEKANVLYQLGAILSCMGEEMSRDDSCDPKASFHAFQNAAGVFAFIADKFLHAPLPDIGQDVVRAFNKLMLAQAQEMFCQDSIAKSVSVLTDVNQEQAGKVSALTAKLCAGVGALYKAAFESFTAIQEEQKWGDKNWPLECQAKNKYFTALGSLLYAKSLQNKPSTQKFGESIGYIQKSINEFNEASMLPLPNGANKKDFNKWYRDLVSTALDLARSTLKSSEHDNDLIYHSLVPAPATLGAVEPKEVVTATPLQDMYKEEDHVRVVGRDLFTRLVPMHVLQQTSVYSEEKASLLRSEGERIEVADQKLNSALEYMGLPGELYALKKDLQSGRDSGSSAQVPAVVLGYASEVKTLDLSPLKTSRDQILTQIRDSQALIASEETESTKMKDYYKDGWTQAPSAQVNASLLSDIRRVQESLVAAGASDEKLQAQYDGVKPDIELLSRGINNPELEKLFDADSSSSKSSSGPSESLIDLDFSQGAASRDPAASSTLDKLLPSCETSFRKLQNCQKDRQAIFYEFKDKVHRDDISGVLVNSKGADDNLIFEQELEKFQPYQQRLTATINTQALLIKDLADSWEKITRDPVVKNKVTDRKRALDHSHVIVERFRKAFESWKQVKTGLDKGLEFYRDLQNMADKVNVSATQFVNARRQEGKSILSAIQSNTTNELQSQLGRLSFGSGSSSAAPTSGGAPTLPPKPQQHTGDNYGQPSTYDPSVYGPNSPFMQQPPQHQQYGQPPHHQQYGQNPPPPPQGANQNQFWNQYR</sequence>
<organism evidence="8 10">
    <name type="scientific">Yarrowia lipolytica</name>
    <name type="common">Candida lipolytica</name>
    <dbReference type="NCBI Taxonomy" id="4952"/>
    <lineage>
        <taxon>Eukaryota</taxon>
        <taxon>Fungi</taxon>
        <taxon>Dikarya</taxon>
        <taxon>Ascomycota</taxon>
        <taxon>Saccharomycotina</taxon>
        <taxon>Dipodascomycetes</taxon>
        <taxon>Dipodascales</taxon>
        <taxon>Dipodascales incertae sedis</taxon>
        <taxon>Yarrowia</taxon>
    </lineage>
</organism>
<dbReference type="PROSITE" id="PS51180">
    <property type="entry name" value="BRO1"/>
    <property type="match status" value="1"/>
</dbReference>
<dbReference type="CDD" id="cd09242">
    <property type="entry name" value="BRO1_ScBro1_like"/>
    <property type="match status" value="1"/>
</dbReference>
<keyword evidence="3" id="KW-0963">Cytoplasm</keyword>
<dbReference type="Pfam" id="PF13949">
    <property type="entry name" value="ALIX_LYPXL_bnd"/>
    <property type="match status" value="1"/>
</dbReference>
<gene>
    <name evidence="9" type="ORF">B0I71DRAFT_128073</name>
    <name evidence="8" type="ORF">YALI1_A19725g</name>
</gene>
<dbReference type="InterPro" id="IPR004328">
    <property type="entry name" value="BRO1_dom"/>
</dbReference>
<evidence type="ECO:0000313" key="8">
    <source>
        <dbReference type="EMBL" id="AOW00855.1"/>
    </source>
</evidence>
<evidence type="ECO:0000259" key="7">
    <source>
        <dbReference type="PROSITE" id="PS51180"/>
    </source>
</evidence>
<dbReference type="EMBL" id="KZ858956">
    <property type="protein sequence ID" value="RDW28089.1"/>
    <property type="molecule type" value="Genomic_DNA"/>
</dbReference>
<evidence type="ECO:0000256" key="4">
    <source>
        <dbReference type="ARBA" id="ARBA00022753"/>
    </source>
</evidence>
<evidence type="ECO:0000256" key="2">
    <source>
        <dbReference type="ARBA" id="ARBA00004496"/>
    </source>
</evidence>
<evidence type="ECO:0000256" key="5">
    <source>
        <dbReference type="ARBA" id="ARBA00041284"/>
    </source>
</evidence>
<dbReference type="InterPro" id="IPR025304">
    <property type="entry name" value="ALIX_V_dom"/>
</dbReference>
<dbReference type="PANTHER" id="PTHR23030:SF30">
    <property type="entry name" value="TYROSINE-PROTEIN PHOSPHATASE NON-RECEPTOR TYPE 23"/>
    <property type="match status" value="1"/>
</dbReference>
<protein>
    <recommendedName>
        <fullName evidence="5">BRO domain-containing protein 1</fullName>
    </recommendedName>
</protein>
<dbReference type="AlphaFoldDB" id="A0A1H6PWI4"/>
<feature type="domain" description="BRO1" evidence="7">
    <location>
        <begin position="1"/>
        <end position="412"/>
    </location>
</feature>
<evidence type="ECO:0000256" key="6">
    <source>
        <dbReference type="SAM" id="MobiDB-lite"/>
    </source>
</evidence>
<reference evidence="9 11" key="2">
    <citation type="submission" date="2018-07" db="EMBL/GenBank/DDBJ databases">
        <title>Draft Genome Assemblies for Five Robust Yarrowia lipolytica Strains Exhibiting High Lipid Production and Pentose Sugar Utilization and Sugar Alcohol Secretion from Undetoxified Lignocellulosic Biomass Hydrolysates.</title>
        <authorList>
            <consortium name="DOE Joint Genome Institute"/>
            <person name="Walker C."/>
            <person name="Ryu S."/>
            <person name="Na H."/>
            <person name="Zane M."/>
            <person name="LaButti K."/>
            <person name="Lipzen A."/>
            <person name="Haridas S."/>
            <person name="Barry K."/>
            <person name="Grigoriev I.V."/>
            <person name="Quarterman J."/>
            <person name="Slininger P."/>
            <person name="Dien B."/>
            <person name="Trinh C.T."/>
        </authorList>
    </citation>
    <scope>NUCLEOTIDE SEQUENCE [LARGE SCALE GENOMIC DNA]</scope>
    <source>
        <strain evidence="9 11">YB392</strain>
    </source>
</reference>
<reference evidence="8 10" key="1">
    <citation type="journal article" date="2016" name="PLoS ONE">
        <title>Sequence Assembly of Yarrowia lipolytica Strain W29/CLIB89 Shows Transposable Element Diversity.</title>
        <authorList>
            <person name="Magnan C."/>
            <person name="Yu J."/>
            <person name="Chang I."/>
            <person name="Jahn E."/>
            <person name="Kanomata Y."/>
            <person name="Wu J."/>
            <person name="Zeller M."/>
            <person name="Oakes M."/>
            <person name="Baldi P."/>
            <person name="Sandmeyer S."/>
        </authorList>
    </citation>
    <scope>NUCLEOTIDE SEQUENCE [LARGE SCALE GENOMIC DNA]</scope>
    <source>
        <strain evidence="8">CLIB89</strain>
        <strain evidence="10">CLIB89(W29)</strain>
    </source>
</reference>
<feature type="region of interest" description="Disordered" evidence="6">
    <location>
        <begin position="778"/>
        <end position="867"/>
    </location>
</feature>
<comment type="subcellular location">
    <subcellularLocation>
        <location evidence="2">Cytoplasm</location>
    </subcellularLocation>
    <subcellularLocation>
        <location evidence="1">Endosome</location>
    </subcellularLocation>
</comment>
<dbReference type="KEGG" id="yli:2906507"/>
<dbReference type="InterPro" id="IPR038499">
    <property type="entry name" value="BRO1_sf"/>
</dbReference>
<dbReference type="SMART" id="SM01041">
    <property type="entry name" value="BRO1"/>
    <property type="match status" value="1"/>
</dbReference>
<evidence type="ECO:0000313" key="9">
    <source>
        <dbReference type="EMBL" id="RDW28089.1"/>
    </source>
</evidence>
<dbReference type="Gene3D" id="1.20.120.560">
    <property type="entry name" value="alix/aip1 in complex with the ypdl late domain"/>
    <property type="match status" value="1"/>
</dbReference>
<evidence type="ECO:0000313" key="11">
    <source>
        <dbReference type="Proteomes" id="UP000256601"/>
    </source>
</evidence>